<feature type="region of interest" description="Disordered" evidence="1">
    <location>
        <begin position="1"/>
        <end position="46"/>
    </location>
</feature>
<feature type="non-terminal residue" evidence="2">
    <location>
        <position position="1"/>
    </location>
</feature>
<name>B9TCZ7_RICCO</name>
<accession>B9TCZ7</accession>
<feature type="compositionally biased region" description="Basic residues" evidence="1">
    <location>
        <begin position="136"/>
        <end position="154"/>
    </location>
</feature>
<feature type="compositionally biased region" description="Basic residues" evidence="1">
    <location>
        <begin position="33"/>
        <end position="42"/>
    </location>
</feature>
<feature type="compositionally biased region" description="Basic and acidic residues" evidence="1">
    <location>
        <begin position="1"/>
        <end position="10"/>
    </location>
</feature>
<organism evidence="2 3">
    <name type="scientific">Ricinus communis</name>
    <name type="common">Castor bean</name>
    <dbReference type="NCBI Taxonomy" id="3988"/>
    <lineage>
        <taxon>Eukaryota</taxon>
        <taxon>Viridiplantae</taxon>
        <taxon>Streptophyta</taxon>
        <taxon>Embryophyta</taxon>
        <taxon>Tracheophyta</taxon>
        <taxon>Spermatophyta</taxon>
        <taxon>Magnoliopsida</taxon>
        <taxon>eudicotyledons</taxon>
        <taxon>Gunneridae</taxon>
        <taxon>Pentapetalae</taxon>
        <taxon>rosids</taxon>
        <taxon>fabids</taxon>
        <taxon>Malpighiales</taxon>
        <taxon>Euphorbiaceae</taxon>
        <taxon>Acalyphoideae</taxon>
        <taxon>Acalypheae</taxon>
        <taxon>Ricinus</taxon>
    </lineage>
</organism>
<protein>
    <submittedName>
        <fullName evidence="2">Uncharacterized protein</fullName>
    </submittedName>
</protein>
<dbReference type="EMBL" id="EQ977754">
    <property type="protein sequence ID" value="EEF26265.1"/>
    <property type="molecule type" value="Genomic_DNA"/>
</dbReference>
<feature type="compositionally biased region" description="Basic and acidic residues" evidence="1">
    <location>
        <begin position="85"/>
        <end position="94"/>
    </location>
</feature>
<feature type="compositionally biased region" description="Basic residues" evidence="1">
    <location>
        <begin position="230"/>
        <end position="243"/>
    </location>
</feature>
<evidence type="ECO:0000313" key="3">
    <source>
        <dbReference type="Proteomes" id="UP000008311"/>
    </source>
</evidence>
<reference evidence="3" key="1">
    <citation type="journal article" date="2010" name="Nat. Biotechnol.">
        <title>Draft genome sequence of the oilseed species Ricinus communis.</title>
        <authorList>
            <person name="Chan A.P."/>
            <person name="Crabtree J."/>
            <person name="Zhao Q."/>
            <person name="Lorenzi H."/>
            <person name="Orvis J."/>
            <person name="Puiu D."/>
            <person name="Melake-Berhan A."/>
            <person name="Jones K.M."/>
            <person name="Redman J."/>
            <person name="Chen G."/>
            <person name="Cahoon E.B."/>
            <person name="Gedil M."/>
            <person name="Stanke M."/>
            <person name="Haas B.J."/>
            <person name="Wortman J.R."/>
            <person name="Fraser-Liggett C.M."/>
            <person name="Ravel J."/>
            <person name="Rabinowicz P.D."/>
        </authorList>
    </citation>
    <scope>NUCLEOTIDE SEQUENCE [LARGE SCALE GENOMIC DNA]</scope>
    <source>
        <strain evidence="3">cv. Hale</strain>
    </source>
</reference>
<feature type="compositionally biased region" description="Basic residues" evidence="1">
    <location>
        <begin position="185"/>
        <end position="194"/>
    </location>
</feature>
<dbReference type="InParanoid" id="B9TCZ7"/>
<evidence type="ECO:0000313" key="2">
    <source>
        <dbReference type="EMBL" id="EEF26265.1"/>
    </source>
</evidence>
<dbReference type="AlphaFoldDB" id="B9TCZ7"/>
<sequence>RLDRRDREEIVDGSGAERQAAASGQLGLLPRLAQHRHRRRRRADAGLRHCAHAGHQFRPGQWLQDRARPRPEAVLEIQPAHRCLRQVDRQENPGKHRPRLHHRHDARDRPAGDPLGRAGTGDGAGQGGRPDGRAPPGRRARLAGLHFRRRRRRTGQALEIPAHVLGNHPGLPRAAPQRRAEPAGRRGRAGRVARPRGPGRADRRRNRSLLPDRPGGGTGPGGQRADRRHAATGRTERRPRRTG</sequence>
<gene>
    <name evidence="2" type="ORF">RCOM_1951180</name>
</gene>
<keyword evidence="3" id="KW-1185">Reference proteome</keyword>
<feature type="compositionally biased region" description="Basic residues" evidence="1">
    <location>
        <begin position="95"/>
        <end position="104"/>
    </location>
</feature>
<feature type="compositionally biased region" description="Gly residues" evidence="1">
    <location>
        <begin position="118"/>
        <end position="129"/>
    </location>
</feature>
<feature type="region of interest" description="Disordered" evidence="1">
    <location>
        <begin position="77"/>
        <end position="243"/>
    </location>
</feature>
<dbReference type="Proteomes" id="UP000008311">
    <property type="component" value="Unassembled WGS sequence"/>
</dbReference>
<proteinExistence type="predicted"/>
<evidence type="ECO:0000256" key="1">
    <source>
        <dbReference type="SAM" id="MobiDB-lite"/>
    </source>
</evidence>